<feature type="non-terminal residue" evidence="2">
    <location>
        <position position="82"/>
    </location>
</feature>
<keyword evidence="3" id="KW-1185">Reference proteome</keyword>
<comment type="caution">
    <text evidence="2">The sequence shown here is derived from an EMBL/GenBank/DDBJ whole genome shotgun (WGS) entry which is preliminary data.</text>
</comment>
<reference evidence="2 3" key="1">
    <citation type="submission" date="2024-02" db="EMBL/GenBank/DDBJ databases">
        <title>Bacteria isolated from the canopy kelp, Nereocystis luetkeana.</title>
        <authorList>
            <person name="Pfister C.A."/>
            <person name="Younker I.T."/>
            <person name="Light S.H."/>
        </authorList>
    </citation>
    <scope>NUCLEOTIDE SEQUENCE [LARGE SCALE GENOMIC DNA]</scope>
    <source>
        <strain evidence="2 3">TI.1.15</strain>
    </source>
</reference>
<dbReference type="Gene3D" id="6.10.140.1500">
    <property type="match status" value="1"/>
</dbReference>
<evidence type="ECO:0000259" key="1">
    <source>
        <dbReference type="Pfam" id="PF12137"/>
    </source>
</evidence>
<feature type="domain" description="RNA polymerase recycling bacterial C-terminal" evidence="1">
    <location>
        <begin position="1"/>
        <end position="82"/>
    </location>
</feature>
<dbReference type="EMBL" id="JBANDX010000072">
    <property type="protein sequence ID" value="MEL0611314.1"/>
    <property type="molecule type" value="Genomic_DNA"/>
</dbReference>
<dbReference type="RefSeq" id="WP_341636208.1">
    <property type="nucleotide sequence ID" value="NZ_JBANDX010000072.1"/>
</dbReference>
<organism evidence="2 3">
    <name type="scientific">Vibrio echinoideorum</name>
    <dbReference type="NCBI Taxonomy" id="2100116"/>
    <lineage>
        <taxon>Bacteria</taxon>
        <taxon>Pseudomonadati</taxon>
        <taxon>Pseudomonadota</taxon>
        <taxon>Gammaproteobacteria</taxon>
        <taxon>Vibrionales</taxon>
        <taxon>Vibrionaceae</taxon>
        <taxon>Vibrio</taxon>
    </lineage>
</organism>
<dbReference type="InterPro" id="IPR022737">
    <property type="entry name" value="RapA_C"/>
</dbReference>
<proteinExistence type="predicted"/>
<feature type="non-terminal residue" evidence="2">
    <location>
        <position position="1"/>
    </location>
</feature>
<protein>
    <recommendedName>
        <fullName evidence="1">RNA polymerase recycling bacterial C-terminal domain-containing protein</fullName>
    </recommendedName>
</protein>
<dbReference type="Pfam" id="PF12137">
    <property type="entry name" value="RapA_C"/>
    <property type="match status" value="1"/>
</dbReference>
<dbReference type="Proteomes" id="UP001377160">
    <property type="component" value="Unassembled WGS sequence"/>
</dbReference>
<sequence>GNDVSAQVEFDSFNLQLSPVNRHLASKLVISVQGEIHKLIEAGEAHVDPKVEEGREQAQRDMQTNLNGELDRLQALKAVNPN</sequence>
<evidence type="ECO:0000313" key="2">
    <source>
        <dbReference type="EMBL" id="MEL0611314.1"/>
    </source>
</evidence>
<evidence type="ECO:0000313" key="3">
    <source>
        <dbReference type="Proteomes" id="UP001377160"/>
    </source>
</evidence>
<gene>
    <name evidence="2" type="ORF">V8Z71_23680</name>
</gene>
<accession>A0ABU9FYK5</accession>
<name>A0ABU9FYK5_9VIBR</name>